<protein>
    <recommendedName>
        <fullName evidence="4">TPR repeat-containing protein</fullName>
    </recommendedName>
</protein>
<evidence type="ECO:0000313" key="2">
    <source>
        <dbReference type="EMBL" id="KRO26289.1"/>
    </source>
</evidence>
<feature type="repeat" description="TPR" evidence="1">
    <location>
        <begin position="206"/>
        <end position="239"/>
    </location>
</feature>
<evidence type="ECO:0000256" key="1">
    <source>
        <dbReference type="PROSITE-ProRule" id="PRU00339"/>
    </source>
</evidence>
<sequence>MDKTYSERMLDALESGNIDESNRLFGWALRKDDSEILYNLAEELYGLGFDGKALRIYQKLSQEFPEDGELYVAMADIEIGQGKNDEALEHLKQVSEDSDAYLSALMVEADLYQTEELYEASETKLLTAYEIAPEEPAVIVALGELYNLLQDYPRAVKYYLELIKMGIPSFAKINVVERLAVAYGASGKFETAIAYFDQIHDEDLTPDILFQKGLTYLQLKDTEHAQSTFERVIEMDSNYASAYPYLIQTHADLEQWSDALKVAQTGLGVDSYNVDLFLLAATMAEHQQEDELVQKYLETAHQVDSENVTVIIRLASFYNRIDQFAKTIDLLNGTEIDDPQVNWYYGVALWKSEQFEPAAKHFKNASVELQDNVEFLKDYYNFLRENGDIELAVSILRSYISLNPTDSEMQENLEFYEEQGY</sequence>
<dbReference type="AlphaFoldDB" id="A0A0R2NKH6"/>
<dbReference type="PANTHER" id="PTHR12558:SF13">
    <property type="entry name" value="CELL DIVISION CYCLE PROTEIN 27 HOMOLOG"/>
    <property type="match status" value="1"/>
</dbReference>
<proteinExistence type="predicted"/>
<gene>
    <name evidence="2" type="ORF">IV88_GL000074</name>
</gene>
<dbReference type="Pfam" id="PF25058">
    <property type="entry name" value="ARM_TT21"/>
    <property type="match status" value="1"/>
</dbReference>
<comment type="caution">
    <text evidence="2">The sequence shown here is derived from an EMBL/GenBank/DDBJ whole genome shotgun (WGS) entry which is preliminary data.</text>
</comment>
<reference evidence="2 3" key="1">
    <citation type="journal article" date="2015" name="Genome Announc.">
        <title>Expanding the biotechnology potential of lactobacilli through comparative genomics of 213 strains and associated genera.</title>
        <authorList>
            <person name="Sun Z."/>
            <person name="Harris H.M."/>
            <person name="McCann A."/>
            <person name="Guo C."/>
            <person name="Argimon S."/>
            <person name="Zhang W."/>
            <person name="Yang X."/>
            <person name="Jeffery I.B."/>
            <person name="Cooney J.C."/>
            <person name="Kagawa T.F."/>
            <person name="Liu W."/>
            <person name="Song Y."/>
            <person name="Salvetti E."/>
            <person name="Wrobel A."/>
            <person name="Rasinkangas P."/>
            <person name="Parkhill J."/>
            <person name="Rea M.C."/>
            <person name="O'Sullivan O."/>
            <person name="Ritari J."/>
            <person name="Douillard F.P."/>
            <person name="Paul Ross R."/>
            <person name="Yang R."/>
            <person name="Briner A.E."/>
            <person name="Felis G.E."/>
            <person name="de Vos W.M."/>
            <person name="Barrangou R."/>
            <person name="Klaenhammer T.R."/>
            <person name="Caufield P.W."/>
            <person name="Cui Y."/>
            <person name="Zhang H."/>
            <person name="O'Toole P.W."/>
        </authorList>
    </citation>
    <scope>NUCLEOTIDE SEQUENCE [LARGE SCALE GENOMIC DNA]</scope>
    <source>
        <strain evidence="2 3">DSM 23026</strain>
    </source>
</reference>
<dbReference type="Proteomes" id="UP000051249">
    <property type="component" value="Unassembled WGS sequence"/>
</dbReference>
<dbReference type="EMBL" id="JQCQ01000001">
    <property type="protein sequence ID" value="KRO26289.1"/>
    <property type="molecule type" value="Genomic_DNA"/>
</dbReference>
<dbReference type="PROSITE" id="PS50005">
    <property type="entry name" value="TPR"/>
    <property type="match status" value="1"/>
</dbReference>
<dbReference type="SUPFAM" id="SSF48452">
    <property type="entry name" value="TPR-like"/>
    <property type="match status" value="2"/>
</dbReference>
<dbReference type="OrthoDB" id="2080803at2"/>
<evidence type="ECO:0000313" key="3">
    <source>
        <dbReference type="Proteomes" id="UP000051249"/>
    </source>
</evidence>
<keyword evidence="3" id="KW-1185">Reference proteome</keyword>
<organism evidence="2 3">
    <name type="scientific">Pediococcus argentinicus</name>
    <dbReference type="NCBI Taxonomy" id="480391"/>
    <lineage>
        <taxon>Bacteria</taxon>
        <taxon>Bacillati</taxon>
        <taxon>Bacillota</taxon>
        <taxon>Bacilli</taxon>
        <taxon>Lactobacillales</taxon>
        <taxon>Lactobacillaceae</taxon>
        <taxon>Pediococcus</taxon>
    </lineage>
</organism>
<dbReference type="Pfam" id="PF13181">
    <property type="entry name" value="TPR_8"/>
    <property type="match status" value="1"/>
</dbReference>
<dbReference type="Gene3D" id="1.25.40.10">
    <property type="entry name" value="Tetratricopeptide repeat domain"/>
    <property type="match status" value="2"/>
</dbReference>
<dbReference type="RefSeq" id="WP_057797573.1">
    <property type="nucleotide sequence ID" value="NZ_BJZZ01000001.1"/>
</dbReference>
<dbReference type="InterPro" id="IPR011990">
    <property type="entry name" value="TPR-like_helical_dom_sf"/>
</dbReference>
<dbReference type="PANTHER" id="PTHR12558">
    <property type="entry name" value="CELL DIVISION CYCLE 16,23,27"/>
    <property type="match status" value="1"/>
</dbReference>
<evidence type="ECO:0008006" key="4">
    <source>
        <dbReference type="Google" id="ProtNLM"/>
    </source>
</evidence>
<dbReference type="PATRIC" id="fig|480391.4.peg.76"/>
<dbReference type="SMART" id="SM00028">
    <property type="entry name" value="TPR"/>
    <property type="match status" value="5"/>
</dbReference>
<keyword evidence="1" id="KW-0802">TPR repeat</keyword>
<accession>A0A0R2NKH6</accession>
<dbReference type="InterPro" id="IPR019734">
    <property type="entry name" value="TPR_rpt"/>
</dbReference>
<name>A0A0R2NKH6_9LACO</name>